<protein>
    <submittedName>
        <fullName evidence="6">Activin receptor type-2A</fullName>
        <ecNumber evidence="6">2.7.11.30</ecNumber>
    </submittedName>
</protein>
<feature type="chain" id="PRO_5040950407" evidence="4">
    <location>
        <begin position="22"/>
        <end position="118"/>
    </location>
</feature>
<comment type="caution">
    <text evidence="6">The sequence shown here is derived from an EMBL/GenBank/DDBJ whole genome shotgun (WGS) entry which is preliminary data.</text>
</comment>
<evidence type="ECO:0000313" key="7">
    <source>
        <dbReference type="Proteomes" id="UP001163046"/>
    </source>
</evidence>
<keyword evidence="3" id="KW-0472">Membrane</keyword>
<accession>A0A9X0D8A0</accession>
<dbReference type="EC" id="2.7.11.30" evidence="6"/>
<gene>
    <name evidence="6" type="primary">ACVR2A_2</name>
    <name evidence="6" type="ORF">OS493_025168</name>
</gene>
<keyword evidence="6" id="KW-0675">Receptor</keyword>
<dbReference type="InterPro" id="IPR000472">
    <property type="entry name" value="Activin_recp"/>
</dbReference>
<dbReference type="AlphaFoldDB" id="A0A9X0D8A0"/>
<evidence type="ECO:0000256" key="2">
    <source>
        <dbReference type="ARBA" id="ARBA00022729"/>
    </source>
</evidence>
<dbReference type="GO" id="GO:0016020">
    <property type="term" value="C:membrane"/>
    <property type="evidence" value="ECO:0007669"/>
    <property type="project" value="UniProtKB-SubCell"/>
</dbReference>
<evidence type="ECO:0000256" key="1">
    <source>
        <dbReference type="ARBA" id="ARBA00004370"/>
    </source>
</evidence>
<keyword evidence="2 4" id="KW-0732">Signal</keyword>
<reference evidence="6" key="1">
    <citation type="submission" date="2023-01" db="EMBL/GenBank/DDBJ databases">
        <title>Genome assembly of the deep-sea coral Lophelia pertusa.</title>
        <authorList>
            <person name="Herrera S."/>
            <person name="Cordes E."/>
        </authorList>
    </citation>
    <scope>NUCLEOTIDE SEQUENCE</scope>
    <source>
        <strain evidence="6">USNM1676648</strain>
        <tissue evidence="6">Polyp</tissue>
    </source>
</reference>
<feature type="domain" description="Activin types I and II receptor" evidence="5">
    <location>
        <begin position="29"/>
        <end position="102"/>
    </location>
</feature>
<dbReference type="SUPFAM" id="SSF57302">
    <property type="entry name" value="Snake toxin-like"/>
    <property type="match status" value="1"/>
</dbReference>
<feature type="signal peptide" evidence="4">
    <location>
        <begin position="1"/>
        <end position="21"/>
    </location>
</feature>
<dbReference type="InterPro" id="IPR045860">
    <property type="entry name" value="Snake_toxin-like_sf"/>
</dbReference>
<keyword evidence="7" id="KW-1185">Reference proteome</keyword>
<name>A0A9X0D8A0_9CNID</name>
<dbReference type="CDD" id="cd23533">
    <property type="entry name" value="TFP_LU_ECD_BMPR2_like"/>
    <property type="match status" value="1"/>
</dbReference>
<dbReference type="OrthoDB" id="10438121at2759"/>
<evidence type="ECO:0000259" key="5">
    <source>
        <dbReference type="Pfam" id="PF01064"/>
    </source>
</evidence>
<dbReference type="Pfam" id="PF01064">
    <property type="entry name" value="Activin_recp"/>
    <property type="match status" value="1"/>
</dbReference>
<evidence type="ECO:0000256" key="3">
    <source>
        <dbReference type="ARBA" id="ARBA00023136"/>
    </source>
</evidence>
<sequence>MERKLLMLLATIAVQFLLTEGRTCNYYNYRCVGQGCKTVKTCDTDDQKCYSLYVTVHGRPQVLLKGCWKQDNACSQTGCVFRKRDQGPTLFCCCFGDYCNSSSPTQISNQTHAAASGK</sequence>
<evidence type="ECO:0000256" key="4">
    <source>
        <dbReference type="SAM" id="SignalP"/>
    </source>
</evidence>
<dbReference type="EMBL" id="MU825416">
    <property type="protein sequence ID" value="KAJ7390465.1"/>
    <property type="molecule type" value="Genomic_DNA"/>
</dbReference>
<keyword evidence="6" id="KW-0808">Transferase</keyword>
<dbReference type="Proteomes" id="UP001163046">
    <property type="component" value="Unassembled WGS sequence"/>
</dbReference>
<comment type="subcellular location">
    <subcellularLocation>
        <location evidence="1">Membrane</location>
    </subcellularLocation>
</comment>
<dbReference type="Gene3D" id="2.10.60.10">
    <property type="entry name" value="CD59"/>
    <property type="match status" value="1"/>
</dbReference>
<organism evidence="6 7">
    <name type="scientific">Desmophyllum pertusum</name>
    <dbReference type="NCBI Taxonomy" id="174260"/>
    <lineage>
        <taxon>Eukaryota</taxon>
        <taxon>Metazoa</taxon>
        <taxon>Cnidaria</taxon>
        <taxon>Anthozoa</taxon>
        <taxon>Hexacorallia</taxon>
        <taxon>Scleractinia</taxon>
        <taxon>Caryophylliina</taxon>
        <taxon>Caryophylliidae</taxon>
        <taxon>Desmophyllum</taxon>
    </lineage>
</organism>
<evidence type="ECO:0000313" key="6">
    <source>
        <dbReference type="EMBL" id="KAJ7390465.1"/>
    </source>
</evidence>
<dbReference type="GO" id="GO:0004675">
    <property type="term" value="F:transmembrane receptor protein serine/threonine kinase activity"/>
    <property type="evidence" value="ECO:0007669"/>
    <property type="project" value="UniProtKB-EC"/>
</dbReference>
<proteinExistence type="predicted"/>